<name>A0A917ZTL6_9ACTN</name>
<sequence length="234" mass="25215">MSGARPYRIRPGRRAALIAAYAGPSAFPAAPAASDGPRAALRDIVEDVDGATARRYAAADSTGRGRDAAKIIQDTSGDYLAVYHTLLSDGRFHAALATSSDLMNWTFTTDFGAGSSQPTIKQVSNGGYLVAWEQDPSNHIAVHYFPNRSSLKAGTAARTLQAPRTLSSCAEGTPNIYSVRLAPDIDHSVIELGGHYYSDCKVDRQMRATLTDFTSWKAAKQQEVDNALLHWGVR</sequence>
<dbReference type="EMBL" id="BMMS01000020">
    <property type="protein sequence ID" value="GGO93309.1"/>
    <property type="molecule type" value="Genomic_DNA"/>
</dbReference>
<evidence type="ECO:0000313" key="2">
    <source>
        <dbReference type="Proteomes" id="UP000641932"/>
    </source>
</evidence>
<dbReference type="Proteomes" id="UP000641932">
    <property type="component" value="Unassembled WGS sequence"/>
</dbReference>
<gene>
    <name evidence="1" type="ORF">GCM10012280_45540</name>
</gene>
<proteinExistence type="predicted"/>
<reference evidence="1" key="2">
    <citation type="submission" date="2020-09" db="EMBL/GenBank/DDBJ databases">
        <authorList>
            <person name="Sun Q."/>
            <person name="Zhou Y."/>
        </authorList>
    </citation>
    <scope>NUCLEOTIDE SEQUENCE</scope>
    <source>
        <strain evidence="1">CGMCC 4.7201</strain>
    </source>
</reference>
<keyword evidence="2" id="KW-1185">Reference proteome</keyword>
<dbReference type="InterPro" id="IPR036278">
    <property type="entry name" value="Sialidase_sf"/>
</dbReference>
<reference evidence="1" key="1">
    <citation type="journal article" date="2014" name="Int. J. Syst. Evol. Microbiol.">
        <title>Complete genome sequence of Corynebacterium casei LMG S-19264T (=DSM 44701T), isolated from a smear-ripened cheese.</title>
        <authorList>
            <consortium name="US DOE Joint Genome Institute (JGI-PGF)"/>
            <person name="Walter F."/>
            <person name="Albersmeier A."/>
            <person name="Kalinowski J."/>
            <person name="Ruckert C."/>
        </authorList>
    </citation>
    <scope>NUCLEOTIDE SEQUENCE</scope>
    <source>
        <strain evidence="1">CGMCC 4.7201</strain>
    </source>
</reference>
<comment type="caution">
    <text evidence="1">The sequence shown here is derived from an EMBL/GenBank/DDBJ whole genome shotgun (WGS) entry which is preliminary data.</text>
</comment>
<accession>A0A917ZTL6</accession>
<dbReference type="SUPFAM" id="SSF50939">
    <property type="entry name" value="Sialidases"/>
    <property type="match status" value="1"/>
</dbReference>
<organism evidence="1 2">
    <name type="scientific">Wenjunlia tyrosinilytica</name>
    <dbReference type="NCBI Taxonomy" id="1544741"/>
    <lineage>
        <taxon>Bacteria</taxon>
        <taxon>Bacillati</taxon>
        <taxon>Actinomycetota</taxon>
        <taxon>Actinomycetes</taxon>
        <taxon>Kitasatosporales</taxon>
        <taxon>Streptomycetaceae</taxon>
        <taxon>Wenjunlia</taxon>
    </lineage>
</organism>
<protein>
    <submittedName>
        <fullName evidence="1">Uncharacterized protein</fullName>
    </submittedName>
</protein>
<evidence type="ECO:0000313" key="1">
    <source>
        <dbReference type="EMBL" id="GGO93309.1"/>
    </source>
</evidence>
<dbReference type="AlphaFoldDB" id="A0A917ZTL6"/>